<evidence type="ECO:0000313" key="4">
    <source>
        <dbReference type="EMBL" id="EEC76796.1"/>
    </source>
</evidence>
<dbReference type="EMBL" id="CM000129">
    <property type="protein sequence ID" value="EEC76796.1"/>
    <property type="molecule type" value="Genomic_DNA"/>
</dbReference>
<evidence type="ECO:0000259" key="3">
    <source>
        <dbReference type="Pfam" id="PF24570"/>
    </source>
</evidence>
<evidence type="ECO:0000256" key="1">
    <source>
        <dbReference type="ARBA" id="ARBA00004906"/>
    </source>
</evidence>
<dbReference type="OMA" id="MQQHLAM"/>
<dbReference type="AlphaFoldDB" id="B8AVC8"/>
<comment type="pathway">
    <text evidence="1">Protein modification; protein ubiquitination.</text>
</comment>
<comment type="similarity">
    <text evidence="2">Belongs to the Tdpoz family.</text>
</comment>
<dbReference type="Pfam" id="PF24570">
    <property type="entry name" value="BACK_BPM_SPOP"/>
    <property type="match status" value="1"/>
</dbReference>
<evidence type="ECO:0000256" key="2">
    <source>
        <dbReference type="ARBA" id="ARBA00010846"/>
    </source>
</evidence>
<evidence type="ECO:0000313" key="5">
    <source>
        <dbReference type="Proteomes" id="UP000007015"/>
    </source>
</evidence>
<gene>
    <name evidence="4" type="ORF">OsI_14906</name>
</gene>
<feature type="domain" description="BPM/SPOP BACK" evidence="3">
    <location>
        <begin position="41"/>
        <end position="84"/>
    </location>
</feature>
<dbReference type="InterPro" id="IPR011333">
    <property type="entry name" value="SKP1/BTB/POZ_sf"/>
</dbReference>
<organism evidence="4 5">
    <name type="scientific">Oryza sativa subsp. indica</name>
    <name type="common">Rice</name>
    <dbReference type="NCBI Taxonomy" id="39946"/>
    <lineage>
        <taxon>Eukaryota</taxon>
        <taxon>Viridiplantae</taxon>
        <taxon>Streptophyta</taxon>
        <taxon>Embryophyta</taxon>
        <taxon>Tracheophyta</taxon>
        <taxon>Spermatophyta</taxon>
        <taxon>Magnoliopsida</taxon>
        <taxon>Liliopsida</taxon>
        <taxon>Poales</taxon>
        <taxon>Poaceae</taxon>
        <taxon>BOP clade</taxon>
        <taxon>Oryzoideae</taxon>
        <taxon>Oryzeae</taxon>
        <taxon>Oryzinae</taxon>
        <taxon>Oryza</taxon>
        <taxon>Oryza sativa</taxon>
    </lineage>
</organism>
<reference evidence="4 5" key="1">
    <citation type="journal article" date="2005" name="PLoS Biol.">
        <title>The genomes of Oryza sativa: a history of duplications.</title>
        <authorList>
            <person name="Yu J."/>
            <person name="Wang J."/>
            <person name="Lin W."/>
            <person name="Li S."/>
            <person name="Li H."/>
            <person name="Zhou J."/>
            <person name="Ni P."/>
            <person name="Dong W."/>
            <person name="Hu S."/>
            <person name="Zeng C."/>
            <person name="Zhang J."/>
            <person name="Zhang Y."/>
            <person name="Li R."/>
            <person name="Xu Z."/>
            <person name="Li S."/>
            <person name="Li X."/>
            <person name="Zheng H."/>
            <person name="Cong L."/>
            <person name="Lin L."/>
            <person name="Yin J."/>
            <person name="Geng J."/>
            <person name="Li G."/>
            <person name="Shi J."/>
            <person name="Liu J."/>
            <person name="Lv H."/>
            <person name="Li J."/>
            <person name="Wang J."/>
            <person name="Deng Y."/>
            <person name="Ran L."/>
            <person name="Shi X."/>
            <person name="Wang X."/>
            <person name="Wu Q."/>
            <person name="Li C."/>
            <person name="Ren X."/>
            <person name="Wang J."/>
            <person name="Wang X."/>
            <person name="Li D."/>
            <person name="Liu D."/>
            <person name="Zhang X."/>
            <person name="Ji Z."/>
            <person name="Zhao W."/>
            <person name="Sun Y."/>
            <person name="Zhang Z."/>
            <person name="Bao J."/>
            <person name="Han Y."/>
            <person name="Dong L."/>
            <person name="Ji J."/>
            <person name="Chen P."/>
            <person name="Wu S."/>
            <person name="Liu J."/>
            <person name="Xiao Y."/>
            <person name="Bu D."/>
            <person name="Tan J."/>
            <person name="Yang L."/>
            <person name="Ye C."/>
            <person name="Zhang J."/>
            <person name="Xu J."/>
            <person name="Zhou Y."/>
            <person name="Yu Y."/>
            <person name="Zhang B."/>
            <person name="Zhuang S."/>
            <person name="Wei H."/>
            <person name="Liu B."/>
            <person name="Lei M."/>
            <person name="Yu H."/>
            <person name="Li Y."/>
            <person name="Xu H."/>
            <person name="Wei S."/>
            <person name="He X."/>
            <person name="Fang L."/>
            <person name="Zhang Z."/>
            <person name="Zhang Y."/>
            <person name="Huang X."/>
            <person name="Su Z."/>
            <person name="Tong W."/>
            <person name="Li J."/>
            <person name="Tong Z."/>
            <person name="Li S."/>
            <person name="Ye J."/>
            <person name="Wang L."/>
            <person name="Fang L."/>
            <person name="Lei T."/>
            <person name="Chen C."/>
            <person name="Chen H."/>
            <person name="Xu Z."/>
            <person name="Li H."/>
            <person name="Huang H."/>
            <person name="Zhang F."/>
            <person name="Xu H."/>
            <person name="Li N."/>
            <person name="Zhao C."/>
            <person name="Li S."/>
            <person name="Dong L."/>
            <person name="Huang Y."/>
            <person name="Li L."/>
            <person name="Xi Y."/>
            <person name="Qi Q."/>
            <person name="Li W."/>
            <person name="Zhang B."/>
            <person name="Hu W."/>
            <person name="Zhang Y."/>
            <person name="Tian X."/>
            <person name="Jiao Y."/>
            <person name="Liang X."/>
            <person name="Jin J."/>
            <person name="Gao L."/>
            <person name="Zheng W."/>
            <person name="Hao B."/>
            <person name="Liu S."/>
            <person name="Wang W."/>
            <person name="Yuan L."/>
            <person name="Cao M."/>
            <person name="McDermott J."/>
            <person name="Samudrala R."/>
            <person name="Wang J."/>
            <person name="Wong G.K."/>
            <person name="Yang H."/>
        </authorList>
    </citation>
    <scope>NUCLEOTIDE SEQUENCE [LARGE SCALE GENOMIC DNA]</scope>
    <source>
        <strain evidence="5">cv. 93-11</strain>
    </source>
</reference>
<accession>B8AVC8</accession>
<dbReference type="InterPro" id="IPR056423">
    <property type="entry name" value="BACK_BPM_SPOP"/>
</dbReference>
<dbReference type="PANTHER" id="PTHR26379:SF382">
    <property type="entry name" value="OS10G0435900 PROTEIN"/>
    <property type="match status" value="1"/>
</dbReference>
<dbReference type="InterPro" id="IPR045005">
    <property type="entry name" value="BPM1-6"/>
</dbReference>
<proteinExistence type="inferred from homology"/>
<dbReference type="Gramene" id="BGIOSGA015923-TA">
    <property type="protein sequence ID" value="BGIOSGA015923-PA"/>
    <property type="gene ID" value="BGIOSGA015923"/>
</dbReference>
<sequence length="99" mass="10933">MDQEDEAAMAQHLLAAADKYGLHRLKMICLEILSSHIDANSVATILVLAEKHYCYGLKEACFEFLNSLAVLSAIVDERMQQHLAMANLLISTLIISLSS</sequence>
<dbReference type="Proteomes" id="UP000007015">
    <property type="component" value="Chromosome 4"/>
</dbReference>
<name>B8AVC8_ORYSI</name>
<dbReference type="STRING" id="39946.B8AVC8"/>
<dbReference type="GO" id="GO:0016567">
    <property type="term" value="P:protein ubiquitination"/>
    <property type="evidence" value="ECO:0007669"/>
    <property type="project" value="InterPro"/>
</dbReference>
<dbReference type="HOGENOM" id="CLU_004253_9_6_1"/>
<protein>
    <recommendedName>
        <fullName evidence="3">BPM/SPOP BACK domain-containing protein</fullName>
    </recommendedName>
</protein>
<keyword evidence="5" id="KW-1185">Reference proteome</keyword>
<dbReference type="PANTHER" id="PTHR26379">
    <property type="entry name" value="BTB/POZ AND MATH DOMAIN-CONTAINING PROTEIN 1"/>
    <property type="match status" value="1"/>
</dbReference>
<dbReference type="Gene3D" id="3.30.710.10">
    <property type="entry name" value="Potassium Channel Kv1.1, Chain A"/>
    <property type="match status" value="1"/>
</dbReference>